<protein>
    <recommendedName>
        <fullName evidence="5">Intein C-terminal splicing domain-containing protein</fullName>
    </recommendedName>
</protein>
<dbReference type="Pfam" id="PF25218">
    <property type="entry name" value="TseH"/>
    <property type="match status" value="1"/>
</dbReference>
<dbReference type="Proteomes" id="UP000232145">
    <property type="component" value="Unassembled WGS sequence"/>
</dbReference>
<dbReference type="InterPro" id="IPR003586">
    <property type="entry name" value="Hint_dom_C"/>
</dbReference>
<dbReference type="SUPFAM" id="SSF51294">
    <property type="entry name" value="Hedgehog/intein (Hint) domain"/>
    <property type="match status" value="1"/>
</dbReference>
<reference evidence="3 4" key="1">
    <citation type="submission" date="2017-07" db="EMBL/GenBank/DDBJ databases">
        <title>Leptospira spp. isolated from tropical soils.</title>
        <authorList>
            <person name="Thibeaux R."/>
            <person name="Iraola G."/>
            <person name="Ferres I."/>
            <person name="Bierque E."/>
            <person name="Girault D."/>
            <person name="Soupe-Gilbert M.-E."/>
            <person name="Picardeau M."/>
            <person name="Goarant C."/>
        </authorList>
    </citation>
    <scope>NUCLEOTIDE SEQUENCE [LARGE SCALE GENOMIC DNA]</scope>
    <source>
        <strain evidence="3 4">FH2-B-A1</strain>
    </source>
</reference>
<evidence type="ECO:0000313" key="4">
    <source>
        <dbReference type="Proteomes" id="UP000232145"/>
    </source>
</evidence>
<dbReference type="InterPro" id="IPR006141">
    <property type="entry name" value="Intein_N"/>
</dbReference>
<feature type="non-terminal residue" evidence="3">
    <location>
        <position position="1"/>
    </location>
</feature>
<accession>A0A2N0AFB1</accession>
<dbReference type="PROSITE" id="PS50817">
    <property type="entry name" value="INTEIN_N_TER"/>
    <property type="match status" value="1"/>
</dbReference>
<comment type="caution">
    <text evidence="3">The sequence shown here is derived from an EMBL/GenBank/DDBJ whole genome shotgun (WGS) entry which is preliminary data.</text>
</comment>
<dbReference type="Pfam" id="PF07591">
    <property type="entry name" value="PT-HINT"/>
    <property type="match status" value="1"/>
</dbReference>
<keyword evidence="4" id="KW-1185">Reference proteome</keyword>
<dbReference type="SMART" id="SM00306">
    <property type="entry name" value="HintN"/>
    <property type="match status" value="1"/>
</dbReference>
<gene>
    <name evidence="3" type="ORF">CH364_18610</name>
</gene>
<feature type="domain" description="Hint" evidence="1">
    <location>
        <begin position="125"/>
        <end position="170"/>
    </location>
</feature>
<dbReference type="NCBIfam" id="TIGR01443">
    <property type="entry name" value="intein_Cterm"/>
    <property type="match status" value="1"/>
</dbReference>
<dbReference type="GO" id="GO:0016539">
    <property type="term" value="P:intein-mediated protein splicing"/>
    <property type="evidence" value="ECO:0007669"/>
    <property type="project" value="InterPro"/>
</dbReference>
<evidence type="ECO:0008006" key="5">
    <source>
        <dbReference type="Google" id="ProtNLM"/>
    </source>
</evidence>
<dbReference type="CDD" id="cd00081">
    <property type="entry name" value="Hint"/>
    <property type="match status" value="1"/>
</dbReference>
<name>A0A2N0AFB1_9LEPT</name>
<sequence length="383" mass="43166">YVSSDLVEQVDGKFRVRTCFVAGTKIHTKEGLKNIEDIRVGDVVLSKSDETGEVSYRKVVNTFIRQTEAIYTVSFADGTVLETTWNHPFRVKKQGHALEKFSIETTDWVQAKDLHPGDVALGAEGQELVVTDITIDERVETVYNFEVEEYHTYFVGEVGVWVHNDAALYVAFPNTQIAYKRDSDDNNKTTTLVGHAGIILVDDMGNTEYHEFGRYRDENNKPTQGLIKSQQQLPKIEFTLAGDPKPESVGKVLGTISKMKEGDNIEAVYIPLNDGAFKKMSSFVTNQKEKYTNPDNRDYDTFSNNCSTFARKTIEAGGGSALMPLAISPAPVTLIKQLRISKDSYIYDGQKSEFQFSKSPTDFLKKKANNHYNRGKYETRPLY</sequence>
<dbReference type="Gene3D" id="2.170.16.10">
    <property type="entry name" value="Hedgehog/Intein (Hint) domain"/>
    <property type="match status" value="1"/>
</dbReference>
<dbReference type="InterPro" id="IPR030934">
    <property type="entry name" value="Intein_C"/>
</dbReference>
<dbReference type="InterPro" id="IPR003587">
    <property type="entry name" value="Hint_dom_N"/>
</dbReference>
<organism evidence="3 4">
    <name type="scientific">Leptospira harrisiae</name>
    <dbReference type="NCBI Taxonomy" id="2023189"/>
    <lineage>
        <taxon>Bacteria</taxon>
        <taxon>Pseudomonadati</taxon>
        <taxon>Spirochaetota</taxon>
        <taxon>Spirochaetia</taxon>
        <taxon>Leptospirales</taxon>
        <taxon>Leptospiraceae</taxon>
        <taxon>Leptospira</taxon>
    </lineage>
</organism>
<dbReference type="EMBL" id="NPDX01000014">
    <property type="protein sequence ID" value="PJZ82982.1"/>
    <property type="molecule type" value="Genomic_DNA"/>
</dbReference>
<dbReference type="InterPro" id="IPR057382">
    <property type="entry name" value="TseH"/>
</dbReference>
<proteinExistence type="predicted"/>
<feature type="domain" description="Hint" evidence="2">
    <location>
        <begin position="17"/>
        <end position="124"/>
    </location>
</feature>
<dbReference type="InterPro" id="IPR036844">
    <property type="entry name" value="Hint_dom_sf"/>
</dbReference>
<evidence type="ECO:0000259" key="1">
    <source>
        <dbReference type="SMART" id="SM00305"/>
    </source>
</evidence>
<dbReference type="RefSeq" id="WP_208859283.1">
    <property type="nucleotide sequence ID" value="NZ_NPDX01000014.1"/>
</dbReference>
<dbReference type="SMART" id="SM00305">
    <property type="entry name" value="HintC"/>
    <property type="match status" value="1"/>
</dbReference>
<evidence type="ECO:0000259" key="2">
    <source>
        <dbReference type="SMART" id="SM00306"/>
    </source>
</evidence>
<dbReference type="AlphaFoldDB" id="A0A2N0AFB1"/>
<evidence type="ECO:0000313" key="3">
    <source>
        <dbReference type="EMBL" id="PJZ82982.1"/>
    </source>
</evidence>